<dbReference type="PANTHER" id="PTHR33109:SF4">
    <property type="entry name" value="EPIDERMAL PATTERNING FACTOR-LIKE PROTEIN 6"/>
    <property type="match status" value="1"/>
</dbReference>
<name>A0A0J8B9Y4_BETVV</name>
<dbReference type="OMA" id="NAMEVPR"/>
<dbReference type="GO" id="GO:0005576">
    <property type="term" value="C:extracellular region"/>
    <property type="evidence" value="ECO:0007669"/>
    <property type="project" value="UniProtKB-SubCell"/>
</dbReference>
<evidence type="ECO:0000256" key="4">
    <source>
        <dbReference type="ARBA" id="ARBA00022525"/>
    </source>
</evidence>
<dbReference type="InterPro" id="IPR039455">
    <property type="entry name" value="EPFL"/>
</dbReference>
<protein>
    <recommendedName>
        <fullName evidence="7">Epidermal patterning factor-like protein</fullName>
    </recommendedName>
</protein>
<dbReference type="GO" id="GO:0010052">
    <property type="term" value="P:guard cell differentiation"/>
    <property type="evidence" value="ECO:0007669"/>
    <property type="project" value="UniProtKB-UniRule"/>
</dbReference>
<keyword evidence="5" id="KW-0732">Signal</keyword>
<reference evidence="8 9" key="1">
    <citation type="journal article" date="2014" name="Nature">
        <title>The genome of the recently domesticated crop plant sugar beet (Beta vulgaris).</title>
        <authorList>
            <person name="Dohm J.C."/>
            <person name="Minoche A.E."/>
            <person name="Holtgrawe D."/>
            <person name="Capella-Gutierrez S."/>
            <person name="Zakrzewski F."/>
            <person name="Tafer H."/>
            <person name="Rupp O."/>
            <person name="Sorensen T.R."/>
            <person name="Stracke R."/>
            <person name="Reinhardt R."/>
            <person name="Goesmann A."/>
            <person name="Kraft T."/>
            <person name="Schulz B."/>
            <person name="Stadler P.F."/>
            <person name="Schmidt T."/>
            <person name="Gabaldon T."/>
            <person name="Lehrach H."/>
            <person name="Weisshaar B."/>
            <person name="Himmelbauer H."/>
        </authorList>
    </citation>
    <scope>NUCLEOTIDE SEQUENCE [LARGE SCALE GENOMIC DNA]</scope>
    <source>
        <tissue evidence="8">Taproot</tissue>
    </source>
</reference>
<evidence type="ECO:0000256" key="7">
    <source>
        <dbReference type="RuleBase" id="RU367102"/>
    </source>
</evidence>
<evidence type="ECO:0000256" key="6">
    <source>
        <dbReference type="ARBA" id="ARBA00023157"/>
    </source>
</evidence>
<dbReference type="OrthoDB" id="1937916at2759"/>
<proteinExistence type="inferred from homology"/>
<evidence type="ECO:0000256" key="3">
    <source>
        <dbReference type="ARBA" id="ARBA00022473"/>
    </source>
</evidence>
<evidence type="ECO:0000313" key="8">
    <source>
        <dbReference type="EMBL" id="KMS97771.1"/>
    </source>
</evidence>
<dbReference type="Gramene" id="KMS97771">
    <property type="protein sequence ID" value="KMS97771"/>
    <property type="gene ID" value="BVRB_5g124040"/>
</dbReference>
<keyword evidence="3 7" id="KW-0217">Developmental protein</keyword>
<organism evidence="8 9">
    <name type="scientific">Beta vulgaris subsp. vulgaris</name>
    <name type="common">Beet</name>
    <dbReference type="NCBI Taxonomy" id="3555"/>
    <lineage>
        <taxon>Eukaryota</taxon>
        <taxon>Viridiplantae</taxon>
        <taxon>Streptophyta</taxon>
        <taxon>Embryophyta</taxon>
        <taxon>Tracheophyta</taxon>
        <taxon>Spermatophyta</taxon>
        <taxon>Magnoliopsida</taxon>
        <taxon>eudicotyledons</taxon>
        <taxon>Gunneridae</taxon>
        <taxon>Pentapetalae</taxon>
        <taxon>Caryophyllales</taxon>
        <taxon>Chenopodiaceae</taxon>
        <taxon>Betoideae</taxon>
        <taxon>Beta</taxon>
    </lineage>
</organism>
<accession>A0A0J8B9Y4</accession>
<evidence type="ECO:0000313" key="9">
    <source>
        <dbReference type="Proteomes" id="UP000035740"/>
    </source>
</evidence>
<comment type="similarity">
    <text evidence="2 7">Belongs to the plant cysteine rich small secretory peptide family. Epidermal patterning factor subfamily.</text>
</comment>
<comment type="subcellular location">
    <subcellularLocation>
        <location evidence="1 7">Secreted</location>
    </subcellularLocation>
</comment>
<comment type="function">
    <text evidence="7">Controls stomatal patterning.</text>
</comment>
<dbReference type="PANTHER" id="PTHR33109">
    <property type="entry name" value="EPIDERMAL PATTERNING FACTOR-LIKE PROTEIN 4"/>
    <property type="match status" value="1"/>
</dbReference>
<keyword evidence="6" id="KW-1015">Disulfide bond</keyword>
<gene>
    <name evidence="8" type="ORF">BVRB_5g124040</name>
</gene>
<evidence type="ECO:0000256" key="5">
    <source>
        <dbReference type="ARBA" id="ARBA00022729"/>
    </source>
</evidence>
<sequence>MRTPSNAMEVPRRRVLIGPGSWPPRCNSKCGSCTPCKAVHVPIQPGVSVPLEYYPEAWRCKCGNKMYMP</sequence>
<evidence type="ECO:0000256" key="2">
    <source>
        <dbReference type="ARBA" id="ARBA00008127"/>
    </source>
</evidence>
<keyword evidence="9" id="KW-1185">Reference proteome</keyword>
<keyword evidence="4 7" id="KW-0964">Secreted</keyword>
<dbReference type="Proteomes" id="UP000035740">
    <property type="component" value="Unassembled WGS sequence"/>
</dbReference>
<evidence type="ECO:0000256" key="1">
    <source>
        <dbReference type="ARBA" id="ARBA00004613"/>
    </source>
</evidence>
<dbReference type="AlphaFoldDB" id="A0A0J8B9Y4"/>
<dbReference type="EMBL" id="KQ090292">
    <property type="protein sequence ID" value="KMS97771.1"/>
    <property type="molecule type" value="Genomic_DNA"/>
</dbReference>
<dbReference type="Pfam" id="PF17181">
    <property type="entry name" value="EPF"/>
    <property type="match status" value="1"/>
</dbReference>